<dbReference type="STRING" id="4846.A0A367KKU3"/>
<protein>
    <recommendedName>
        <fullName evidence="2">PB1 domain-containing protein</fullName>
    </recommendedName>
</protein>
<dbReference type="Gene3D" id="3.10.20.90">
    <property type="entry name" value="Phosphatidylinositol 3-kinase Catalytic Subunit, Chain A, domain 1"/>
    <property type="match status" value="1"/>
</dbReference>
<reference evidence="3 4" key="1">
    <citation type="journal article" date="2018" name="G3 (Bethesda)">
        <title>Phylogenetic and Phylogenomic Definition of Rhizopus Species.</title>
        <authorList>
            <person name="Gryganskyi A.P."/>
            <person name="Golan J."/>
            <person name="Dolatabadi S."/>
            <person name="Mondo S."/>
            <person name="Robb S."/>
            <person name="Idnurm A."/>
            <person name="Muszewska A."/>
            <person name="Steczkiewicz K."/>
            <person name="Masonjones S."/>
            <person name="Liao H.L."/>
            <person name="Gajdeczka M.T."/>
            <person name="Anike F."/>
            <person name="Vuek A."/>
            <person name="Anishchenko I.M."/>
            <person name="Voigt K."/>
            <person name="de Hoog G.S."/>
            <person name="Smith M.E."/>
            <person name="Heitman J."/>
            <person name="Vilgalys R."/>
            <person name="Stajich J.E."/>
        </authorList>
    </citation>
    <scope>NUCLEOTIDE SEQUENCE [LARGE SCALE GENOMIC DNA]</scope>
    <source>
        <strain evidence="3 4">LSU 92-RS-03</strain>
    </source>
</reference>
<evidence type="ECO:0000313" key="3">
    <source>
        <dbReference type="EMBL" id="RCI02750.1"/>
    </source>
</evidence>
<name>A0A367KKU3_RHIST</name>
<proteinExistence type="predicted"/>
<evidence type="ECO:0000259" key="2">
    <source>
        <dbReference type="Pfam" id="PF00564"/>
    </source>
</evidence>
<dbReference type="InterPro" id="IPR000270">
    <property type="entry name" value="PB1_dom"/>
</dbReference>
<comment type="caution">
    <text evidence="3">The sequence shown here is derived from an EMBL/GenBank/DDBJ whole genome shotgun (WGS) entry which is preliminary data.</text>
</comment>
<evidence type="ECO:0000256" key="1">
    <source>
        <dbReference type="SAM" id="Phobius"/>
    </source>
</evidence>
<dbReference type="AlphaFoldDB" id="A0A367KKU3"/>
<feature type="domain" description="PB1" evidence="2">
    <location>
        <begin position="92"/>
        <end position="170"/>
    </location>
</feature>
<dbReference type="EMBL" id="PJQM01001273">
    <property type="protein sequence ID" value="RCI02750.1"/>
    <property type="molecule type" value="Genomic_DNA"/>
</dbReference>
<dbReference type="SUPFAM" id="SSF54277">
    <property type="entry name" value="CAD &amp; PB1 domains"/>
    <property type="match status" value="1"/>
</dbReference>
<keyword evidence="1" id="KW-1133">Transmembrane helix</keyword>
<keyword evidence="1" id="KW-0472">Membrane</keyword>
<dbReference type="Proteomes" id="UP000253551">
    <property type="component" value="Unassembled WGS sequence"/>
</dbReference>
<keyword evidence="1" id="KW-0812">Transmembrane</keyword>
<dbReference type="Pfam" id="PF00564">
    <property type="entry name" value="PB1"/>
    <property type="match status" value="1"/>
</dbReference>
<dbReference type="OrthoDB" id="418595at2759"/>
<accession>A0A367KKU3</accession>
<keyword evidence="4" id="KW-1185">Reference proteome</keyword>
<feature type="transmembrane region" description="Helical" evidence="1">
    <location>
        <begin position="197"/>
        <end position="217"/>
    </location>
</feature>
<sequence>MVNIFELNQMSDNEGPIWNRFWDSFDELETIDSASQPSDISSFSSDPNYLPQLSPCIYISPQPSTSLSQLKHLPDISPHESASMVNQTRSTFAFKFTLKGNKTYRVVCPPVFHILLEAVHTKTLSNQSLSLFYVDDENDTVFISCDADVLDAVYLARKKGQSRVKLIVHSQRQDTKQQEVNTQPKQQKIEQPTTHHFFFLPAAITFFSVMIVSVSIYSRK</sequence>
<organism evidence="3 4">
    <name type="scientific">Rhizopus stolonifer</name>
    <name type="common">Rhizopus nigricans</name>
    <dbReference type="NCBI Taxonomy" id="4846"/>
    <lineage>
        <taxon>Eukaryota</taxon>
        <taxon>Fungi</taxon>
        <taxon>Fungi incertae sedis</taxon>
        <taxon>Mucoromycota</taxon>
        <taxon>Mucoromycotina</taxon>
        <taxon>Mucoromycetes</taxon>
        <taxon>Mucorales</taxon>
        <taxon>Mucorineae</taxon>
        <taxon>Rhizopodaceae</taxon>
        <taxon>Rhizopus</taxon>
    </lineage>
</organism>
<evidence type="ECO:0000313" key="4">
    <source>
        <dbReference type="Proteomes" id="UP000253551"/>
    </source>
</evidence>
<gene>
    <name evidence="3" type="ORF">CU098_011322</name>
</gene>